<comment type="similarity">
    <text evidence="1">Belongs to the UPF0161 family.</text>
</comment>
<evidence type="ECO:0000313" key="4">
    <source>
        <dbReference type="Proteomes" id="UP001239462"/>
    </source>
</evidence>
<dbReference type="Pfam" id="PF01809">
    <property type="entry name" value="YidD"/>
    <property type="match status" value="1"/>
</dbReference>
<gene>
    <name evidence="3" type="primary">yidD</name>
    <name evidence="3" type="ORF">QTN89_20045</name>
</gene>
<feature type="region of interest" description="Disordered" evidence="2">
    <location>
        <begin position="62"/>
        <end position="81"/>
    </location>
</feature>
<dbReference type="HAMAP" id="MF_00386">
    <property type="entry name" value="UPF0161_YidD"/>
    <property type="match status" value="1"/>
</dbReference>
<dbReference type="PANTHER" id="PTHR33383:SF1">
    <property type="entry name" value="MEMBRANE PROTEIN INSERTION EFFICIENCY FACTOR-RELATED"/>
    <property type="match status" value="1"/>
</dbReference>
<keyword evidence="1" id="KW-1003">Cell membrane</keyword>
<organism evidence="3 4">
    <name type="scientific">Roseiconus lacunae</name>
    <dbReference type="NCBI Taxonomy" id="2605694"/>
    <lineage>
        <taxon>Bacteria</taxon>
        <taxon>Pseudomonadati</taxon>
        <taxon>Planctomycetota</taxon>
        <taxon>Planctomycetia</taxon>
        <taxon>Pirellulales</taxon>
        <taxon>Pirellulaceae</taxon>
        <taxon>Roseiconus</taxon>
    </lineage>
</organism>
<dbReference type="EMBL" id="JASZZN010000016">
    <property type="protein sequence ID" value="MDM4017751.1"/>
    <property type="molecule type" value="Genomic_DNA"/>
</dbReference>
<evidence type="ECO:0000313" key="3">
    <source>
        <dbReference type="EMBL" id="MDM4017751.1"/>
    </source>
</evidence>
<dbReference type="Proteomes" id="UP001239462">
    <property type="component" value="Unassembled WGS sequence"/>
</dbReference>
<evidence type="ECO:0000256" key="1">
    <source>
        <dbReference type="HAMAP-Rule" id="MF_00386"/>
    </source>
</evidence>
<dbReference type="NCBIfam" id="TIGR00278">
    <property type="entry name" value="membrane protein insertion efficiency factor YidD"/>
    <property type="match status" value="1"/>
</dbReference>
<dbReference type="PANTHER" id="PTHR33383">
    <property type="entry name" value="MEMBRANE PROTEIN INSERTION EFFICIENCY FACTOR-RELATED"/>
    <property type="match status" value="1"/>
</dbReference>
<keyword evidence="4" id="KW-1185">Reference proteome</keyword>
<dbReference type="InterPro" id="IPR002696">
    <property type="entry name" value="Membr_insert_effic_factor_YidD"/>
</dbReference>
<keyword evidence="1" id="KW-0472">Membrane</keyword>
<reference evidence="3 4" key="1">
    <citation type="submission" date="2023-06" db="EMBL/GenBank/DDBJ databases">
        <title>Roseiconus lacunae JC819 isolated from Gulf of Mannar region, Tamil Nadu.</title>
        <authorList>
            <person name="Pk S."/>
            <person name="Ch S."/>
            <person name="Ch V.R."/>
        </authorList>
    </citation>
    <scope>NUCLEOTIDE SEQUENCE [LARGE SCALE GENOMIC DNA]</scope>
    <source>
        <strain evidence="3 4">JC819</strain>
    </source>
</reference>
<proteinExistence type="inferred from homology"/>
<accession>A0ABT7PMN8</accession>
<dbReference type="SMART" id="SM01234">
    <property type="entry name" value="Haemolytic"/>
    <property type="match status" value="1"/>
</dbReference>
<protein>
    <recommendedName>
        <fullName evidence="1">Putative membrane protein insertion efficiency factor</fullName>
    </recommendedName>
</protein>
<sequence>MIARILIGCIRGYQSYVSPLFPPRCRFRPTCSQYAVEAIRNCGPLRGTWYAIVRILKCHPLHPGGEDPAPQGRQTGKDGGN</sequence>
<evidence type="ECO:0000256" key="2">
    <source>
        <dbReference type="SAM" id="MobiDB-lite"/>
    </source>
</evidence>
<comment type="function">
    <text evidence="1">Could be involved in insertion of integral membrane proteins into the membrane.</text>
</comment>
<name>A0ABT7PMN8_9BACT</name>
<comment type="subcellular location">
    <subcellularLocation>
        <location evidence="1">Cell membrane</location>
        <topology evidence="1">Peripheral membrane protein</topology>
        <orientation evidence="1">Cytoplasmic side</orientation>
    </subcellularLocation>
</comment>
<dbReference type="RefSeq" id="WP_235034347.1">
    <property type="nucleotide sequence ID" value="NZ_JASZZN010000016.1"/>
</dbReference>
<comment type="caution">
    <text evidence="3">The sequence shown here is derived from an EMBL/GenBank/DDBJ whole genome shotgun (WGS) entry which is preliminary data.</text>
</comment>